<feature type="transmembrane region" description="Helical" evidence="6">
    <location>
        <begin position="61"/>
        <end position="78"/>
    </location>
</feature>
<name>A0A318TZ17_9BACL</name>
<dbReference type="AlphaFoldDB" id="A0A318TZ17"/>
<evidence type="ECO:0000259" key="8">
    <source>
        <dbReference type="Pfam" id="PF18955"/>
    </source>
</evidence>
<dbReference type="Proteomes" id="UP000247416">
    <property type="component" value="Unassembled WGS sequence"/>
</dbReference>
<evidence type="ECO:0000256" key="1">
    <source>
        <dbReference type="ARBA" id="ARBA00004651"/>
    </source>
</evidence>
<dbReference type="PANTHER" id="PTHR40060">
    <property type="entry name" value="UPF0316 PROTEIN YEBE"/>
    <property type="match status" value="1"/>
</dbReference>
<reference evidence="9 10" key="1">
    <citation type="submission" date="2018-06" db="EMBL/GenBank/DDBJ databases">
        <title>Genomic Encyclopedia of Archaeal and Bacterial Type Strains, Phase II (KMG-II): from individual species to whole genera.</title>
        <authorList>
            <person name="Goeker M."/>
        </authorList>
    </citation>
    <scope>NUCLEOTIDE SEQUENCE [LARGE SCALE GENOMIC DNA]</scope>
    <source>
        <strain evidence="9 10">KACC 16626</strain>
    </source>
</reference>
<accession>A0A318TZ17</accession>
<evidence type="ECO:0000259" key="7">
    <source>
        <dbReference type="Pfam" id="PF10035"/>
    </source>
</evidence>
<keyword evidence="3 6" id="KW-0812">Transmembrane</keyword>
<evidence type="ECO:0000313" key="10">
    <source>
        <dbReference type="Proteomes" id="UP000247416"/>
    </source>
</evidence>
<dbReference type="OrthoDB" id="48231at2"/>
<dbReference type="RefSeq" id="WP_107934107.1">
    <property type="nucleotide sequence ID" value="NZ_CP085009.1"/>
</dbReference>
<proteinExistence type="predicted"/>
<keyword evidence="10" id="KW-1185">Reference proteome</keyword>
<dbReference type="Pfam" id="PF10035">
    <property type="entry name" value="DUF2179"/>
    <property type="match status" value="1"/>
</dbReference>
<evidence type="ECO:0000256" key="5">
    <source>
        <dbReference type="ARBA" id="ARBA00023136"/>
    </source>
</evidence>
<evidence type="ECO:0000256" key="4">
    <source>
        <dbReference type="ARBA" id="ARBA00022989"/>
    </source>
</evidence>
<evidence type="ECO:0000313" key="9">
    <source>
        <dbReference type="EMBL" id="PYF08947.1"/>
    </source>
</evidence>
<dbReference type="InterPro" id="IPR022930">
    <property type="entry name" value="UPF0316"/>
</dbReference>
<sequence>MEFFIILFAKIIEVSLSTVRTVFIAKGMKGYSSIIAFIEVLIWLKVVSVVLIGLSENPASMVAYAIGFAIGNYIGIWLESKLAIGLITIQVIVDESVGQELAGYLRSSHNVAVTVMHGEGRDTNRSILILHLKRKIKDKVIDDIEKKVEKALITASDVKAIHGGYGLIRK</sequence>
<comment type="subcellular location">
    <subcellularLocation>
        <location evidence="1">Cell membrane</location>
        <topology evidence="1">Multi-pass membrane protein</topology>
    </subcellularLocation>
</comment>
<evidence type="ECO:0000256" key="2">
    <source>
        <dbReference type="ARBA" id="ARBA00022475"/>
    </source>
</evidence>
<feature type="domain" description="DUF2179" evidence="7">
    <location>
        <begin position="113"/>
        <end position="163"/>
    </location>
</feature>
<feature type="transmembrane region" description="Helical" evidence="6">
    <location>
        <begin position="34"/>
        <end position="55"/>
    </location>
</feature>
<keyword evidence="4 6" id="KW-1133">Transmembrane helix</keyword>
<evidence type="ECO:0000256" key="3">
    <source>
        <dbReference type="ARBA" id="ARBA00022692"/>
    </source>
</evidence>
<feature type="domain" description="DUF5698" evidence="8">
    <location>
        <begin position="18"/>
        <end position="76"/>
    </location>
</feature>
<protein>
    <submittedName>
        <fullName evidence="9">Uncharacterized protein YebE (UPF0316 family)</fullName>
    </submittedName>
</protein>
<dbReference type="InterPro" id="IPR019264">
    <property type="entry name" value="DUF2179"/>
</dbReference>
<evidence type="ECO:0000256" key="6">
    <source>
        <dbReference type="SAM" id="Phobius"/>
    </source>
</evidence>
<dbReference type="Pfam" id="PF18955">
    <property type="entry name" value="DUF5698"/>
    <property type="match status" value="1"/>
</dbReference>
<dbReference type="InterPro" id="IPR044035">
    <property type="entry name" value="DUF5698"/>
</dbReference>
<dbReference type="CDD" id="cd16381">
    <property type="entry name" value="YitT_C_like_1"/>
    <property type="match status" value="1"/>
</dbReference>
<comment type="caution">
    <text evidence="9">The sequence shown here is derived from an EMBL/GenBank/DDBJ whole genome shotgun (WGS) entry which is preliminary data.</text>
</comment>
<dbReference type="EMBL" id="QJTJ01000001">
    <property type="protein sequence ID" value="PYF08947.1"/>
    <property type="molecule type" value="Genomic_DNA"/>
</dbReference>
<keyword evidence="2" id="KW-1003">Cell membrane</keyword>
<gene>
    <name evidence="9" type="ORF">BJ095_101168</name>
</gene>
<organism evidence="9 10">
    <name type="scientific">Ureibacillus chungkukjangi</name>
    <dbReference type="NCBI Taxonomy" id="1202712"/>
    <lineage>
        <taxon>Bacteria</taxon>
        <taxon>Bacillati</taxon>
        <taxon>Bacillota</taxon>
        <taxon>Bacilli</taxon>
        <taxon>Bacillales</taxon>
        <taxon>Caryophanaceae</taxon>
        <taxon>Ureibacillus</taxon>
    </lineage>
</organism>
<keyword evidence="5 6" id="KW-0472">Membrane</keyword>
<dbReference type="PANTHER" id="PTHR40060:SF1">
    <property type="entry name" value="UPF0316 PROTEIN YEBE"/>
    <property type="match status" value="1"/>
</dbReference>